<keyword evidence="3" id="KW-1185">Reference proteome</keyword>
<dbReference type="eggNOG" id="COG0546">
    <property type="taxonomic scope" value="Bacteria"/>
</dbReference>
<dbReference type="STRING" id="448385.sce8177"/>
<dbReference type="InterPro" id="IPR036412">
    <property type="entry name" value="HAD-like_sf"/>
</dbReference>
<proteinExistence type="predicted"/>
<dbReference type="KEGG" id="scl:sce8177"/>
<gene>
    <name evidence="2" type="ordered locus">sce8177</name>
</gene>
<evidence type="ECO:0000313" key="2">
    <source>
        <dbReference type="EMBL" id="CAN98347.1"/>
    </source>
</evidence>
<dbReference type="BioCyc" id="SCEL448385:SCE_RS41885-MONOMER"/>
<dbReference type="Gene3D" id="3.40.50.1000">
    <property type="entry name" value="HAD superfamily/HAD-like"/>
    <property type="match status" value="1"/>
</dbReference>
<dbReference type="EMBL" id="AM746676">
    <property type="protein sequence ID" value="CAN98347.1"/>
    <property type="molecule type" value="Genomic_DNA"/>
</dbReference>
<protein>
    <recommendedName>
        <fullName evidence="4">Haloacid dehalogenase-like hydrolase</fullName>
    </recommendedName>
</protein>
<accession>A9FMP2</accession>
<feature type="region of interest" description="Disordered" evidence="1">
    <location>
        <begin position="1"/>
        <end position="22"/>
    </location>
</feature>
<evidence type="ECO:0008006" key="4">
    <source>
        <dbReference type="Google" id="ProtNLM"/>
    </source>
</evidence>
<sequence>MAPRLLGRASSRYGSGPRSRADGARFRGATTLSTLFHEKRLVPLERTRLLRSIVERAADRSEGPPVIVFDLDGTLMDNRPRVVAILHELAEEWRRKHPHAAALLECASPDGIVYGFQDNLRRLGIDDEALHLHAFDFWRARFFNDPHIRHDVEVPGASQYARDCHAAGATLVYLTGRDLPKMALGSFASLRDLGFPIGVIGTELVVKPRFEMPDTEFKRSVAPQLTRLGRVIAVFDNEAANCNLLLGCHPRCTAVFLDTQCAPDPPPLDARVRVIHTFELEP</sequence>
<dbReference type="AlphaFoldDB" id="A9FMP2"/>
<dbReference type="Proteomes" id="UP000002139">
    <property type="component" value="Chromosome"/>
</dbReference>
<reference evidence="2 3" key="1">
    <citation type="journal article" date="2007" name="Nat. Biotechnol.">
        <title>Complete genome sequence of the myxobacterium Sorangium cellulosum.</title>
        <authorList>
            <person name="Schneiker S."/>
            <person name="Perlova O."/>
            <person name="Kaiser O."/>
            <person name="Gerth K."/>
            <person name="Alici A."/>
            <person name="Altmeyer M.O."/>
            <person name="Bartels D."/>
            <person name="Bekel T."/>
            <person name="Beyer S."/>
            <person name="Bode E."/>
            <person name="Bode H.B."/>
            <person name="Bolten C.J."/>
            <person name="Choudhuri J.V."/>
            <person name="Doss S."/>
            <person name="Elnakady Y.A."/>
            <person name="Frank B."/>
            <person name="Gaigalat L."/>
            <person name="Goesmann A."/>
            <person name="Groeger C."/>
            <person name="Gross F."/>
            <person name="Jelsbak L."/>
            <person name="Jelsbak L."/>
            <person name="Kalinowski J."/>
            <person name="Kegler C."/>
            <person name="Knauber T."/>
            <person name="Konietzny S."/>
            <person name="Kopp M."/>
            <person name="Krause L."/>
            <person name="Krug D."/>
            <person name="Linke B."/>
            <person name="Mahmud T."/>
            <person name="Martinez-Arias R."/>
            <person name="McHardy A.C."/>
            <person name="Merai M."/>
            <person name="Meyer F."/>
            <person name="Mormann S."/>
            <person name="Munoz-Dorado J."/>
            <person name="Perez J."/>
            <person name="Pradella S."/>
            <person name="Rachid S."/>
            <person name="Raddatz G."/>
            <person name="Rosenau F."/>
            <person name="Rueckert C."/>
            <person name="Sasse F."/>
            <person name="Scharfe M."/>
            <person name="Schuster S.C."/>
            <person name="Suen G."/>
            <person name="Treuner-Lange A."/>
            <person name="Velicer G.J."/>
            <person name="Vorholter F.-J."/>
            <person name="Weissman K.J."/>
            <person name="Welch R.D."/>
            <person name="Wenzel S.C."/>
            <person name="Whitworth D.E."/>
            <person name="Wilhelm S."/>
            <person name="Wittmann C."/>
            <person name="Bloecker H."/>
            <person name="Puehler A."/>
            <person name="Mueller R."/>
        </authorList>
    </citation>
    <scope>NUCLEOTIDE SEQUENCE [LARGE SCALE GENOMIC DNA]</scope>
    <source>
        <strain evidence="3">So ce56</strain>
    </source>
</reference>
<organism evidence="2 3">
    <name type="scientific">Sorangium cellulosum (strain So ce56)</name>
    <name type="common">Polyangium cellulosum (strain So ce56)</name>
    <dbReference type="NCBI Taxonomy" id="448385"/>
    <lineage>
        <taxon>Bacteria</taxon>
        <taxon>Pseudomonadati</taxon>
        <taxon>Myxococcota</taxon>
        <taxon>Polyangia</taxon>
        <taxon>Polyangiales</taxon>
        <taxon>Polyangiaceae</taxon>
        <taxon>Sorangium</taxon>
    </lineage>
</organism>
<evidence type="ECO:0000256" key="1">
    <source>
        <dbReference type="SAM" id="MobiDB-lite"/>
    </source>
</evidence>
<name>A9FMP2_SORC5</name>
<dbReference type="InterPro" id="IPR023214">
    <property type="entry name" value="HAD_sf"/>
</dbReference>
<dbReference type="SUPFAM" id="SSF56784">
    <property type="entry name" value="HAD-like"/>
    <property type="match status" value="1"/>
</dbReference>
<evidence type="ECO:0000313" key="3">
    <source>
        <dbReference type="Proteomes" id="UP000002139"/>
    </source>
</evidence>
<dbReference type="HOGENOM" id="CLU_097105_0_0_7"/>
<dbReference type="Pfam" id="PF00702">
    <property type="entry name" value="Hydrolase"/>
    <property type="match status" value="1"/>
</dbReference>